<dbReference type="InterPro" id="IPR029045">
    <property type="entry name" value="ClpP/crotonase-like_dom_sf"/>
</dbReference>
<dbReference type="EMBL" id="HG315671">
    <property type="protein sequence ID" value="CDF80577.1"/>
    <property type="molecule type" value="Genomic_DNA"/>
</dbReference>
<feature type="non-terminal residue" evidence="1">
    <location>
        <position position="1"/>
    </location>
</feature>
<protein>
    <submittedName>
        <fullName evidence="1">ATP-dependent Clp protease</fullName>
    </submittedName>
</protein>
<keyword evidence="1" id="KW-0645">Protease</keyword>
<evidence type="ECO:0000313" key="2">
    <source>
        <dbReference type="Proteomes" id="UP000016160"/>
    </source>
</evidence>
<keyword evidence="1" id="KW-0378">Hydrolase</keyword>
<dbReference type="InterPro" id="IPR023562">
    <property type="entry name" value="ClpP/TepA"/>
</dbReference>
<accession>T2KNY2</accession>
<dbReference type="SUPFAM" id="SSF52096">
    <property type="entry name" value="ClpP/crotonase"/>
    <property type="match status" value="1"/>
</dbReference>
<name>T2KNY2_FORAG</name>
<gene>
    <name evidence="1" type="ORF">BN863_28650</name>
</gene>
<dbReference type="Gene3D" id="3.90.226.10">
    <property type="entry name" value="2-enoyl-CoA Hydratase, Chain A, domain 1"/>
    <property type="match status" value="1"/>
</dbReference>
<dbReference type="eggNOG" id="COG0740">
    <property type="taxonomic scope" value="Bacteria"/>
</dbReference>
<dbReference type="PATRIC" id="fig|1347342.6.peg.2884"/>
<dbReference type="Proteomes" id="UP000016160">
    <property type="component" value="Chromosome"/>
</dbReference>
<evidence type="ECO:0000313" key="1">
    <source>
        <dbReference type="EMBL" id="CDF80577.1"/>
    </source>
</evidence>
<keyword evidence="2" id="KW-1185">Reference proteome</keyword>
<proteinExistence type="predicted"/>
<organism evidence="1 2">
    <name type="scientific">Formosa agariphila (strain DSM 15362 / KCTC 12365 / LMG 23005 / KMM 3901 / M-2Alg 35-1)</name>
    <dbReference type="NCBI Taxonomy" id="1347342"/>
    <lineage>
        <taxon>Bacteria</taxon>
        <taxon>Pseudomonadati</taxon>
        <taxon>Bacteroidota</taxon>
        <taxon>Flavobacteriia</taxon>
        <taxon>Flavobacteriales</taxon>
        <taxon>Flavobacteriaceae</taxon>
        <taxon>Formosa</taxon>
    </lineage>
</organism>
<dbReference type="AlphaFoldDB" id="T2KNY2"/>
<dbReference type="Pfam" id="PF00574">
    <property type="entry name" value="CLP_protease"/>
    <property type="match status" value="1"/>
</dbReference>
<dbReference type="GO" id="GO:0008233">
    <property type="term" value="F:peptidase activity"/>
    <property type="evidence" value="ECO:0007669"/>
    <property type="project" value="UniProtKB-KW"/>
</dbReference>
<reference evidence="1 2" key="1">
    <citation type="journal article" date="2013" name="Appl. Environ. Microbiol.">
        <title>The genome of the alga-associated marine flavobacterium Formosa agariphila KMM 3901T reveals a broad potential for degradation of algal polysaccharides.</title>
        <authorList>
            <person name="Mann A.J."/>
            <person name="Hahnke R.L."/>
            <person name="Huang S."/>
            <person name="Werner J."/>
            <person name="Xing P."/>
            <person name="Barbeyron T."/>
            <person name="Huettel B."/>
            <person name="Stueber K."/>
            <person name="Reinhardt R."/>
            <person name="Harder J."/>
            <person name="Gloeckner F.O."/>
            <person name="Amann R.I."/>
            <person name="Teeling H."/>
        </authorList>
    </citation>
    <scope>NUCLEOTIDE SEQUENCE [LARGE SCALE GENOMIC DNA]</scope>
    <source>
        <strain evidence="2">DSM 15362 / KCTC 12365 / LMG 23005 / KMM 3901</strain>
    </source>
</reference>
<sequence>VKWNKIIAFTEGKKQVGSIEAAVNNNVAYFNIVGRIWSWSADQESILRREVENSIAAGVKDAIIEGSSEGGSVFATNDMKALFDKYDTVQIKVHALMASAFTYLTSHYHTTVKANTQGMIHMPILSVKGNVKEVRSTLKLGENITEDYAKAYANKTGKTVKQIKALWDSGDYWMNADELLKEGFVDAIEGEVEAFTDTDVMSLVACGAPIIPEVQSETQGKTEHKSKTNIMDKDELIAFLGLDSNATDEQIEAAKRAMKVDALKQRSQAEADKDKAETEANTKVEALVNKGISEKKFSADEAPHYTDLAKANFDATEKVIAAMPSKEKLSAQLKGEESTTGSASVKANWTLEDYLDNDPEAYEKLKAEKPKEAEALEAAYFSKQ</sequence>
<dbReference type="HOGENOM" id="CLU_784485_0_0_10"/>
<dbReference type="STRING" id="1347342.BN863_28650"/>
<dbReference type="GO" id="GO:0006508">
    <property type="term" value="P:proteolysis"/>
    <property type="evidence" value="ECO:0007669"/>
    <property type="project" value="UniProtKB-KW"/>
</dbReference>